<feature type="transmembrane region" description="Helical" evidence="1">
    <location>
        <begin position="35"/>
        <end position="55"/>
    </location>
</feature>
<feature type="transmembrane region" description="Helical" evidence="1">
    <location>
        <begin position="238"/>
        <end position="260"/>
    </location>
</feature>
<reference evidence="3 4" key="1">
    <citation type="submission" date="2016-10" db="EMBL/GenBank/DDBJ databases">
        <authorList>
            <person name="de Groot N.N."/>
        </authorList>
    </citation>
    <scope>NUCLEOTIDE SEQUENCE [LARGE SCALE GENOMIC DNA]</scope>
    <source>
        <strain evidence="3 4">APO</strain>
    </source>
</reference>
<name>A0A1H3JTR3_9FIRM</name>
<keyword evidence="1" id="KW-1133">Transmembrane helix</keyword>
<organism evidence="3 4">
    <name type="scientific">Tindallia californiensis</name>
    <dbReference type="NCBI Taxonomy" id="159292"/>
    <lineage>
        <taxon>Bacteria</taxon>
        <taxon>Bacillati</taxon>
        <taxon>Bacillota</taxon>
        <taxon>Clostridia</taxon>
        <taxon>Peptostreptococcales</taxon>
        <taxon>Tindalliaceae</taxon>
        <taxon>Tindallia</taxon>
    </lineage>
</organism>
<dbReference type="AlphaFoldDB" id="A0A1H3JTR3"/>
<dbReference type="EMBL" id="FNPV01000002">
    <property type="protein sequence ID" value="SDY43271.1"/>
    <property type="molecule type" value="Genomic_DNA"/>
</dbReference>
<gene>
    <name evidence="3" type="ORF">SAMN05192546_102107</name>
</gene>
<keyword evidence="1" id="KW-0812">Transmembrane</keyword>
<sequence length="317" mass="35424">MIREEKLRVVDANLLFLAGSILFFTIGFYAQTREIFTGLLITQLAVVLLPAIGLLEIKKMDIKSTLRLYPLTWKQIILVILITIFMYPSAVFGNLLVMNVLIQFGEINIPQIPAATNMTEYLRLVFIVSLVAGVCEEVLFRGVILRGYEKLGNIKAVMFTSLLFGIFHYNIYNLLGPMVLGIVFGSLVLLTKSLWAGIIGHVFNNLLAISIGYFFLLFDDYIPDKEIAEAGATIQESLYASLIVFGGLAVLGIAISFFLWRHLKLISHTLLEEGVGSENSLDQQERTSLMEFIPLTGAIPLFLYIIVWQISMVLSSS</sequence>
<feature type="transmembrane region" description="Helical" evidence="1">
    <location>
        <begin position="202"/>
        <end position="218"/>
    </location>
</feature>
<feature type="domain" description="CAAX prenyl protease 2/Lysostaphin resistance protein A-like" evidence="2">
    <location>
        <begin position="122"/>
        <end position="207"/>
    </location>
</feature>
<dbReference type="RefSeq" id="WP_093310817.1">
    <property type="nucleotide sequence ID" value="NZ_FNPV01000002.1"/>
</dbReference>
<protein>
    <recommendedName>
        <fullName evidence="2">CAAX prenyl protease 2/Lysostaphin resistance protein A-like domain-containing protein</fullName>
    </recommendedName>
</protein>
<dbReference type="InterPro" id="IPR052710">
    <property type="entry name" value="CAAX_protease"/>
</dbReference>
<keyword evidence="4" id="KW-1185">Reference proteome</keyword>
<evidence type="ECO:0000313" key="4">
    <source>
        <dbReference type="Proteomes" id="UP000199230"/>
    </source>
</evidence>
<feature type="transmembrane region" description="Helical" evidence="1">
    <location>
        <begin position="76"/>
        <end position="101"/>
    </location>
</feature>
<feature type="transmembrane region" description="Helical" evidence="1">
    <location>
        <begin position="152"/>
        <end position="172"/>
    </location>
</feature>
<feature type="transmembrane region" description="Helical" evidence="1">
    <location>
        <begin position="121"/>
        <end position="140"/>
    </location>
</feature>
<evidence type="ECO:0000259" key="2">
    <source>
        <dbReference type="Pfam" id="PF02517"/>
    </source>
</evidence>
<dbReference type="PANTHER" id="PTHR36435:SF1">
    <property type="entry name" value="CAAX AMINO TERMINAL PROTEASE FAMILY PROTEIN"/>
    <property type="match status" value="1"/>
</dbReference>
<proteinExistence type="predicted"/>
<feature type="transmembrane region" description="Helical" evidence="1">
    <location>
        <begin position="292"/>
        <end position="311"/>
    </location>
</feature>
<dbReference type="STRING" id="159292.SAMN05192546_102107"/>
<keyword evidence="1" id="KW-0472">Membrane</keyword>
<accession>A0A1H3JTR3</accession>
<dbReference type="GO" id="GO:0004175">
    <property type="term" value="F:endopeptidase activity"/>
    <property type="evidence" value="ECO:0007669"/>
    <property type="project" value="UniProtKB-ARBA"/>
</dbReference>
<dbReference type="PANTHER" id="PTHR36435">
    <property type="entry name" value="SLR1288 PROTEIN"/>
    <property type="match status" value="1"/>
</dbReference>
<dbReference type="Pfam" id="PF02517">
    <property type="entry name" value="Rce1-like"/>
    <property type="match status" value="1"/>
</dbReference>
<evidence type="ECO:0000256" key="1">
    <source>
        <dbReference type="SAM" id="Phobius"/>
    </source>
</evidence>
<dbReference type="InterPro" id="IPR003675">
    <property type="entry name" value="Rce1/LyrA-like_dom"/>
</dbReference>
<dbReference type="Proteomes" id="UP000199230">
    <property type="component" value="Unassembled WGS sequence"/>
</dbReference>
<dbReference type="OrthoDB" id="4177129at2"/>
<dbReference type="GO" id="GO:0080120">
    <property type="term" value="P:CAAX-box protein maturation"/>
    <property type="evidence" value="ECO:0007669"/>
    <property type="project" value="UniProtKB-ARBA"/>
</dbReference>
<feature type="transmembrane region" description="Helical" evidence="1">
    <location>
        <begin position="12"/>
        <end position="29"/>
    </location>
</feature>
<evidence type="ECO:0000313" key="3">
    <source>
        <dbReference type="EMBL" id="SDY43271.1"/>
    </source>
</evidence>